<keyword evidence="2" id="KW-1003">Cell membrane</keyword>
<protein>
    <submittedName>
        <fullName evidence="12">Bactoprenol glucosyl transferase homolog from prophage CPS-53</fullName>
        <ecNumber evidence="12">2.4.1.-</ecNumber>
    </submittedName>
</protein>
<dbReference type="InterPro" id="IPR050256">
    <property type="entry name" value="Glycosyltransferase_2"/>
</dbReference>
<dbReference type="GO" id="GO:0016757">
    <property type="term" value="F:glycosyltransferase activity"/>
    <property type="evidence" value="ECO:0007669"/>
    <property type="project" value="UniProtKB-KW"/>
</dbReference>
<dbReference type="Gene3D" id="3.90.550.10">
    <property type="entry name" value="Spore Coat Polysaccharide Biosynthesis Protein SpsA, Chain A"/>
    <property type="match status" value="1"/>
</dbReference>
<comment type="subcellular location">
    <subcellularLocation>
        <location evidence="1">Cell membrane</location>
        <topology evidence="1">Multi-pass membrane protein</topology>
    </subcellularLocation>
</comment>
<feature type="region of interest" description="Disordered" evidence="9">
    <location>
        <begin position="324"/>
        <end position="345"/>
    </location>
</feature>
<comment type="similarity">
    <text evidence="8">Belongs to the glycosyltransferase 2 family. GtrB subfamily.</text>
</comment>
<dbReference type="EC" id="2.4.1.-" evidence="12"/>
<feature type="transmembrane region" description="Helical" evidence="10">
    <location>
        <begin position="241"/>
        <end position="262"/>
    </location>
</feature>
<gene>
    <name evidence="12" type="primary">yfdH</name>
    <name evidence="12" type="ORF">NCTC13350_01018</name>
</gene>
<keyword evidence="4 12" id="KW-0808">Transferase</keyword>
<evidence type="ECO:0000259" key="11">
    <source>
        <dbReference type="Pfam" id="PF00535"/>
    </source>
</evidence>
<evidence type="ECO:0000256" key="2">
    <source>
        <dbReference type="ARBA" id="ARBA00022475"/>
    </source>
</evidence>
<evidence type="ECO:0000256" key="3">
    <source>
        <dbReference type="ARBA" id="ARBA00022676"/>
    </source>
</evidence>
<evidence type="ECO:0000256" key="7">
    <source>
        <dbReference type="ARBA" id="ARBA00023136"/>
    </source>
</evidence>
<dbReference type="PANTHER" id="PTHR48090:SF1">
    <property type="entry name" value="PROPHAGE BACTOPRENOL GLUCOSYL TRANSFERASE HOMOLOG"/>
    <property type="match status" value="1"/>
</dbReference>
<keyword evidence="6 10" id="KW-1133">Transmembrane helix</keyword>
<dbReference type="InterPro" id="IPR029044">
    <property type="entry name" value="Nucleotide-diphossugar_trans"/>
</dbReference>
<evidence type="ECO:0000256" key="8">
    <source>
        <dbReference type="ARBA" id="ARBA00038152"/>
    </source>
</evidence>
<accession>A0A378ZTN1</accession>
<dbReference type="EMBL" id="UGSK01000001">
    <property type="protein sequence ID" value="SUB00110.1"/>
    <property type="molecule type" value="Genomic_DNA"/>
</dbReference>
<dbReference type="GO" id="GO:0005886">
    <property type="term" value="C:plasma membrane"/>
    <property type="evidence" value="ECO:0007669"/>
    <property type="project" value="UniProtKB-SubCell"/>
</dbReference>
<dbReference type="CDD" id="cd04187">
    <property type="entry name" value="DPM1_like_bac"/>
    <property type="match status" value="1"/>
</dbReference>
<evidence type="ECO:0000256" key="10">
    <source>
        <dbReference type="SAM" id="Phobius"/>
    </source>
</evidence>
<dbReference type="Proteomes" id="UP000255000">
    <property type="component" value="Unassembled WGS sequence"/>
</dbReference>
<dbReference type="PANTHER" id="PTHR48090">
    <property type="entry name" value="UNDECAPRENYL-PHOSPHATE 4-DEOXY-4-FORMAMIDO-L-ARABINOSE TRANSFERASE-RELATED"/>
    <property type="match status" value="1"/>
</dbReference>
<keyword evidence="7 10" id="KW-0472">Membrane</keyword>
<evidence type="ECO:0000256" key="4">
    <source>
        <dbReference type="ARBA" id="ARBA00022679"/>
    </source>
</evidence>
<dbReference type="InterPro" id="IPR001173">
    <property type="entry name" value="Glyco_trans_2-like"/>
</dbReference>
<organism evidence="12 13">
    <name type="scientific">Pannonibacter phragmitetus</name>
    <dbReference type="NCBI Taxonomy" id="121719"/>
    <lineage>
        <taxon>Bacteria</taxon>
        <taxon>Pseudomonadati</taxon>
        <taxon>Pseudomonadota</taxon>
        <taxon>Alphaproteobacteria</taxon>
        <taxon>Hyphomicrobiales</taxon>
        <taxon>Stappiaceae</taxon>
        <taxon>Pannonibacter</taxon>
    </lineage>
</organism>
<keyword evidence="3 12" id="KW-0328">Glycosyltransferase</keyword>
<dbReference type="Pfam" id="PF00535">
    <property type="entry name" value="Glycos_transf_2"/>
    <property type="match status" value="1"/>
</dbReference>
<evidence type="ECO:0000256" key="1">
    <source>
        <dbReference type="ARBA" id="ARBA00004651"/>
    </source>
</evidence>
<evidence type="ECO:0000313" key="12">
    <source>
        <dbReference type="EMBL" id="SUB00110.1"/>
    </source>
</evidence>
<evidence type="ECO:0000256" key="9">
    <source>
        <dbReference type="SAM" id="MobiDB-lite"/>
    </source>
</evidence>
<dbReference type="FunFam" id="3.90.550.10:FF:000079">
    <property type="entry name" value="Probable glycosyl transferase"/>
    <property type="match status" value="1"/>
</dbReference>
<proteinExistence type="inferred from homology"/>
<evidence type="ECO:0000313" key="13">
    <source>
        <dbReference type="Proteomes" id="UP000255000"/>
    </source>
</evidence>
<dbReference type="RefSeq" id="WP_244296052.1">
    <property type="nucleotide sequence ID" value="NZ_UGSK01000001.1"/>
</dbReference>
<dbReference type="AlphaFoldDB" id="A0A378ZTN1"/>
<feature type="domain" description="Glycosyltransferase 2-like" evidence="11">
    <location>
        <begin position="17"/>
        <end position="179"/>
    </location>
</feature>
<evidence type="ECO:0000256" key="6">
    <source>
        <dbReference type="ARBA" id="ARBA00022989"/>
    </source>
</evidence>
<evidence type="ECO:0000256" key="5">
    <source>
        <dbReference type="ARBA" id="ARBA00022692"/>
    </source>
</evidence>
<reference evidence="12 13" key="1">
    <citation type="submission" date="2018-06" db="EMBL/GenBank/DDBJ databases">
        <authorList>
            <consortium name="Pathogen Informatics"/>
            <person name="Doyle S."/>
        </authorList>
    </citation>
    <scope>NUCLEOTIDE SEQUENCE [LARGE SCALE GENOMIC DNA]</scope>
    <source>
        <strain evidence="12 13">NCTC13350</strain>
    </source>
</reference>
<dbReference type="SUPFAM" id="SSF53448">
    <property type="entry name" value="Nucleotide-diphospho-sugar transferases"/>
    <property type="match status" value="1"/>
</dbReference>
<name>A0A378ZTN1_9HYPH</name>
<feature type="transmembrane region" description="Helical" evidence="10">
    <location>
        <begin position="274"/>
        <end position="299"/>
    </location>
</feature>
<keyword evidence="5 10" id="KW-0812">Transmembrane</keyword>
<sequence>MTDPRMANPGIPTPNLSVVIPCYNEAANLAPLMARLIPVLEGLGRSFEILLVDDGSRDRTLEVAAGLAAADPRIGILALSRNFGKEIAITAGIDHARGDAAVLIDADLQHPPEKIIELVAAWDEGFQIIHATQAVRPTEGLAKRAGVKLFYKLLAQLSDIKLPRGAGDFCLLDRAALDALKSMPERARFMKGLYFWVGFRQKQIPYEPAERTAGASGWNMRRLFGLALNGLTAFSTVPLRLASIAGVLVSFIAIIYGLFLVTDVLLHGIDVPGYASLMVGLLFLSGVQLISLGILGEYVGRIFNETKQRPLYFVGSYRPGQAHADAGSLSSATQASPEAASATRT</sequence>
<feature type="compositionally biased region" description="Polar residues" evidence="9">
    <location>
        <begin position="328"/>
        <end position="345"/>
    </location>
</feature>